<dbReference type="GO" id="GO:0005524">
    <property type="term" value="F:ATP binding"/>
    <property type="evidence" value="ECO:0007669"/>
    <property type="project" value="UniProtKB-UniRule"/>
</dbReference>
<dbReference type="Pfam" id="PF00069">
    <property type="entry name" value="Pkinase"/>
    <property type="match status" value="1"/>
</dbReference>
<dbReference type="GO" id="GO:0004674">
    <property type="term" value="F:protein serine/threonine kinase activity"/>
    <property type="evidence" value="ECO:0007669"/>
    <property type="project" value="UniProtKB-KW"/>
</dbReference>
<dbReference type="PROSITE" id="PS00108">
    <property type="entry name" value="PROTEIN_KINASE_ST"/>
    <property type="match status" value="1"/>
</dbReference>
<keyword evidence="3" id="KW-0808">Transferase</keyword>
<reference evidence="10" key="1">
    <citation type="submission" date="2021-02" db="EMBL/GenBank/DDBJ databases">
        <authorList>
            <person name="Dougan E. K."/>
            <person name="Rhodes N."/>
            <person name="Thang M."/>
            <person name="Chan C."/>
        </authorList>
    </citation>
    <scope>NUCLEOTIDE SEQUENCE</scope>
</reference>
<dbReference type="CDD" id="cd14003">
    <property type="entry name" value="STKc_AMPK-like"/>
    <property type="match status" value="1"/>
</dbReference>
<comment type="similarity">
    <text evidence="8">Belongs to the protein kinase superfamily.</text>
</comment>
<dbReference type="EMBL" id="CAJNIZ010033334">
    <property type="protein sequence ID" value="CAE7544054.1"/>
    <property type="molecule type" value="Genomic_DNA"/>
</dbReference>
<feature type="binding site" evidence="7">
    <location>
        <position position="42"/>
    </location>
    <ligand>
        <name>ATP</name>
        <dbReference type="ChEBI" id="CHEBI:30616"/>
    </ligand>
</feature>
<evidence type="ECO:0000256" key="3">
    <source>
        <dbReference type="ARBA" id="ARBA00022679"/>
    </source>
</evidence>
<keyword evidence="6 7" id="KW-0067">ATP-binding</keyword>
<proteinExistence type="inferred from homology"/>
<evidence type="ECO:0000256" key="1">
    <source>
        <dbReference type="ARBA" id="ARBA00011245"/>
    </source>
</evidence>
<dbReference type="InterPro" id="IPR000719">
    <property type="entry name" value="Prot_kinase_dom"/>
</dbReference>
<dbReference type="PANTHER" id="PTHR24346:SF82">
    <property type="entry name" value="KP78A-RELATED"/>
    <property type="match status" value="1"/>
</dbReference>
<organism evidence="10 11">
    <name type="scientific">Symbiodinium pilosum</name>
    <name type="common">Dinoflagellate</name>
    <dbReference type="NCBI Taxonomy" id="2952"/>
    <lineage>
        <taxon>Eukaryota</taxon>
        <taxon>Sar</taxon>
        <taxon>Alveolata</taxon>
        <taxon>Dinophyceae</taxon>
        <taxon>Suessiales</taxon>
        <taxon>Symbiodiniaceae</taxon>
        <taxon>Symbiodinium</taxon>
    </lineage>
</organism>
<protein>
    <submittedName>
        <fullName evidence="10">KIN10 protein</fullName>
    </submittedName>
</protein>
<evidence type="ECO:0000313" key="10">
    <source>
        <dbReference type="EMBL" id="CAE7544054.1"/>
    </source>
</evidence>
<feature type="domain" description="Protein kinase" evidence="9">
    <location>
        <begin position="13"/>
        <end position="262"/>
    </location>
</feature>
<evidence type="ECO:0000256" key="5">
    <source>
        <dbReference type="ARBA" id="ARBA00022777"/>
    </source>
</evidence>
<dbReference type="InterPro" id="IPR011009">
    <property type="entry name" value="Kinase-like_dom_sf"/>
</dbReference>
<dbReference type="PANTHER" id="PTHR24346">
    <property type="entry name" value="MAP/MICROTUBULE AFFINITY-REGULATING KINASE"/>
    <property type="match status" value="1"/>
</dbReference>
<evidence type="ECO:0000259" key="9">
    <source>
        <dbReference type="PROSITE" id="PS50011"/>
    </source>
</evidence>
<keyword evidence="5" id="KW-0418">Kinase</keyword>
<evidence type="ECO:0000256" key="7">
    <source>
        <dbReference type="PROSITE-ProRule" id="PRU10141"/>
    </source>
</evidence>
<sequence length="344" mass="38052">MSSSLMGTIVGDYEIGGFLGRGQFASVNMATHAKTGETVAVKIINTSKMDRVKIEREVENQRAVRHPNIIRLMEITEVDGLVFVFMERATGGDLFELIIARSRLQEPEARQYFWQIVDAVSFCHRNGVVHRDLKPENIFLDSNMNVKLGDFGLSARFEWGTPLTESVGSPNYASPELLQRACSYQGPEVDVWALGCVLYAMITGTLPFDADRIDALFKLIKSGTYRMPGYVSVEAKDLISKMLTIDRDARASVADVQRHCWLEEQAKKSVPAKEVKAADDPNPKLLAKMLLAMTDGGANQVSHKIRSCRSFGHVTAKRRASQCSSFGSFARACSMESVVTTPAC</sequence>
<dbReference type="PROSITE" id="PS50011">
    <property type="entry name" value="PROTEIN_KINASE_DOM"/>
    <property type="match status" value="1"/>
</dbReference>
<comment type="caution">
    <text evidence="10">The sequence shown here is derived from an EMBL/GenBank/DDBJ whole genome shotgun (WGS) entry which is preliminary data.</text>
</comment>
<dbReference type="GO" id="GO:0035556">
    <property type="term" value="P:intracellular signal transduction"/>
    <property type="evidence" value="ECO:0007669"/>
    <property type="project" value="TreeGrafter"/>
</dbReference>
<gene>
    <name evidence="10" type="primary">KIN10</name>
    <name evidence="10" type="ORF">SPIL2461_LOCUS14402</name>
</gene>
<dbReference type="FunFam" id="1.10.510.10:FF:000571">
    <property type="entry name" value="Maternal embryonic leucine zipper kinase"/>
    <property type="match status" value="1"/>
</dbReference>
<dbReference type="AlphaFoldDB" id="A0A812TYI4"/>
<keyword evidence="4 7" id="KW-0547">Nucleotide-binding</keyword>
<name>A0A812TYI4_SYMPI</name>
<comment type="subunit">
    <text evidence="1">Monomer.</text>
</comment>
<evidence type="ECO:0000256" key="2">
    <source>
        <dbReference type="ARBA" id="ARBA00022527"/>
    </source>
</evidence>
<keyword evidence="11" id="KW-1185">Reference proteome</keyword>
<accession>A0A812TYI4</accession>
<dbReference type="InterPro" id="IPR008271">
    <property type="entry name" value="Ser/Thr_kinase_AS"/>
</dbReference>
<dbReference type="GO" id="GO:0005737">
    <property type="term" value="C:cytoplasm"/>
    <property type="evidence" value="ECO:0007669"/>
    <property type="project" value="TreeGrafter"/>
</dbReference>
<evidence type="ECO:0000256" key="6">
    <source>
        <dbReference type="ARBA" id="ARBA00022840"/>
    </source>
</evidence>
<evidence type="ECO:0000256" key="4">
    <source>
        <dbReference type="ARBA" id="ARBA00022741"/>
    </source>
</evidence>
<evidence type="ECO:0000256" key="8">
    <source>
        <dbReference type="RuleBase" id="RU000304"/>
    </source>
</evidence>
<dbReference type="OrthoDB" id="431723at2759"/>
<dbReference type="Gene3D" id="1.10.510.10">
    <property type="entry name" value="Transferase(Phosphotransferase) domain 1"/>
    <property type="match status" value="1"/>
</dbReference>
<dbReference type="PROSITE" id="PS00107">
    <property type="entry name" value="PROTEIN_KINASE_ATP"/>
    <property type="match status" value="1"/>
</dbReference>
<dbReference type="Proteomes" id="UP000649617">
    <property type="component" value="Unassembled WGS sequence"/>
</dbReference>
<dbReference type="InterPro" id="IPR017441">
    <property type="entry name" value="Protein_kinase_ATP_BS"/>
</dbReference>
<evidence type="ECO:0000313" key="11">
    <source>
        <dbReference type="Proteomes" id="UP000649617"/>
    </source>
</evidence>
<keyword evidence="2 8" id="KW-0723">Serine/threonine-protein kinase</keyword>
<dbReference type="SUPFAM" id="SSF56112">
    <property type="entry name" value="Protein kinase-like (PK-like)"/>
    <property type="match status" value="1"/>
</dbReference>
<dbReference type="SMART" id="SM00220">
    <property type="entry name" value="S_TKc"/>
    <property type="match status" value="1"/>
</dbReference>